<dbReference type="Proteomes" id="UP000460272">
    <property type="component" value="Unassembled WGS sequence"/>
</dbReference>
<dbReference type="Pfam" id="PF13385">
    <property type="entry name" value="Laminin_G_3"/>
    <property type="match status" value="1"/>
</dbReference>
<comment type="caution">
    <text evidence="1">The sequence shown here is derived from an EMBL/GenBank/DDBJ whole genome shotgun (WGS) entry which is preliminary data.</text>
</comment>
<proteinExistence type="predicted"/>
<reference evidence="1 2" key="1">
    <citation type="submission" date="2018-11" db="EMBL/GenBank/DDBJ databases">
        <title>Trebonia kvetii gen.nov., sp.nov., a novel acidophilic actinobacterium, and proposal of the new actinobacterial family Treboniaceae fam. nov.</title>
        <authorList>
            <person name="Rapoport D."/>
            <person name="Sagova-Mareckova M."/>
            <person name="Sedlacek I."/>
            <person name="Provaznik J."/>
            <person name="Kralova S."/>
            <person name="Pavlinic D."/>
            <person name="Benes V."/>
            <person name="Kopecky J."/>
        </authorList>
    </citation>
    <scope>NUCLEOTIDE SEQUENCE [LARGE SCALE GENOMIC DNA]</scope>
    <source>
        <strain evidence="1 2">15Tr583</strain>
    </source>
</reference>
<evidence type="ECO:0000313" key="1">
    <source>
        <dbReference type="EMBL" id="TVZ05085.1"/>
    </source>
</evidence>
<keyword evidence="2" id="KW-1185">Reference proteome</keyword>
<accession>A0A6P2C3L8</accession>
<organism evidence="1 2">
    <name type="scientific">Trebonia kvetii</name>
    <dbReference type="NCBI Taxonomy" id="2480626"/>
    <lineage>
        <taxon>Bacteria</taxon>
        <taxon>Bacillati</taxon>
        <taxon>Actinomycetota</taxon>
        <taxon>Actinomycetes</taxon>
        <taxon>Streptosporangiales</taxon>
        <taxon>Treboniaceae</taxon>
        <taxon>Trebonia</taxon>
    </lineage>
</organism>
<dbReference type="Gene3D" id="2.60.120.200">
    <property type="match status" value="1"/>
</dbReference>
<evidence type="ECO:0008006" key="3">
    <source>
        <dbReference type="Google" id="ProtNLM"/>
    </source>
</evidence>
<dbReference type="SUPFAM" id="SSF49899">
    <property type="entry name" value="Concanavalin A-like lectins/glucanases"/>
    <property type="match status" value="1"/>
</dbReference>
<dbReference type="EMBL" id="RPFW01000002">
    <property type="protein sequence ID" value="TVZ05085.1"/>
    <property type="molecule type" value="Genomic_DNA"/>
</dbReference>
<evidence type="ECO:0000313" key="2">
    <source>
        <dbReference type="Proteomes" id="UP000460272"/>
    </source>
</evidence>
<name>A0A6P2C3L8_9ACTN</name>
<sequence>MTYRPSTSYAGAYSVEAWVKPGSASKHYQTIFDTRGPTGEYSFDLTLEGSAHQGGQQLHMDVGDGQNWLTTQYGVTFPFAFTTGHWYYIAATVNPGKNAAFL</sequence>
<dbReference type="InterPro" id="IPR013320">
    <property type="entry name" value="ConA-like_dom_sf"/>
</dbReference>
<dbReference type="AlphaFoldDB" id="A0A6P2C3L8"/>
<gene>
    <name evidence="1" type="ORF">EAS64_10750</name>
</gene>
<dbReference type="RefSeq" id="WP_145852790.1">
    <property type="nucleotide sequence ID" value="NZ_RPFW01000002.1"/>
</dbReference>
<protein>
    <recommendedName>
        <fullName evidence="3">LamG domain-containing protein</fullName>
    </recommendedName>
</protein>